<feature type="region of interest" description="Interaction with substrate tRNA" evidence="10">
    <location>
        <begin position="151"/>
        <end position="155"/>
    </location>
</feature>
<evidence type="ECO:0000313" key="15">
    <source>
        <dbReference type="Proteomes" id="UP000252707"/>
    </source>
</evidence>
<feature type="site" description="Interaction with substrate tRNA" evidence="10">
    <location>
        <position position="93"/>
    </location>
</feature>
<dbReference type="PANTHER" id="PTHR11088">
    <property type="entry name" value="TRNA DIMETHYLALLYLTRANSFERASE"/>
    <property type="match status" value="1"/>
</dbReference>
<dbReference type="AlphaFoldDB" id="A0A369C2N7"/>
<dbReference type="GO" id="GO:0052381">
    <property type="term" value="F:tRNA dimethylallyltransferase activity"/>
    <property type="evidence" value="ECO:0007669"/>
    <property type="project" value="UniProtKB-UniRule"/>
</dbReference>
<evidence type="ECO:0000256" key="5">
    <source>
        <dbReference type="ARBA" id="ARBA00022694"/>
    </source>
</evidence>
<dbReference type="SUPFAM" id="SSF52540">
    <property type="entry name" value="P-loop containing nucleoside triphosphate hydrolases"/>
    <property type="match status" value="1"/>
</dbReference>
<keyword evidence="4 10" id="KW-0808">Transferase</keyword>
<dbReference type="NCBIfam" id="TIGR00174">
    <property type="entry name" value="miaA"/>
    <property type="match status" value="1"/>
</dbReference>
<feature type="binding site" evidence="10">
    <location>
        <begin position="4"/>
        <end position="9"/>
    </location>
    <ligand>
        <name>substrate</name>
    </ligand>
</feature>
<dbReference type="Gene3D" id="3.40.50.300">
    <property type="entry name" value="P-loop containing nucleotide triphosphate hydrolases"/>
    <property type="match status" value="1"/>
</dbReference>
<evidence type="ECO:0000256" key="7">
    <source>
        <dbReference type="ARBA" id="ARBA00022840"/>
    </source>
</evidence>
<reference evidence="14 15" key="1">
    <citation type="submission" date="2018-07" db="EMBL/GenBank/DDBJ databases">
        <title>Genomic Encyclopedia of Type Strains, Phase IV (KMG-IV): sequencing the most valuable type-strain genomes for metagenomic binning, comparative biology and taxonomic classification.</title>
        <authorList>
            <person name="Goeker M."/>
        </authorList>
    </citation>
    <scope>NUCLEOTIDE SEQUENCE [LARGE SCALE GENOMIC DNA]</scope>
    <source>
        <strain evidence="14 15">DSM 26407</strain>
    </source>
</reference>
<gene>
    <name evidence="10" type="primary">miaA</name>
    <name evidence="14" type="ORF">DFQ59_11118</name>
</gene>
<dbReference type="FunFam" id="1.10.20.140:FF:000001">
    <property type="entry name" value="tRNA dimethylallyltransferase"/>
    <property type="match status" value="1"/>
</dbReference>
<dbReference type="Proteomes" id="UP000252707">
    <property type="component" value="Unassembled WGS sequence"/>
</dbReference>
<comment type="caution">
    <text evidence="10">Lacks conserved residue(s) required for the propagation of feature annotation.</text>
</comment>
<organism evidence="14 15">
    <name type="scientific">Thioalbus denitrificans</name>
    <dbReference type="NCBI Taxonomy" id="547122"/>
    <lineage>
        <taxon>Bacteria</taxon>
        <taxon>Pseudomonadati</taxon>
        <taxon>Pseudomonadota</taxon>
        <taxon>Gammaproteobacteria</taxon>
        <taxon>Chromatiales</taxon>
        <taxon>Ectothiorhodospiraceae</taxon>
        <taxon>Thioalbus</taxon>
    </lineage>
</organism>
<comment type="catalytic activity">
    <reaction evidence="9 10 11">
        <text>adenosine(37) in tRNA + dimethylallyl diphosphate = N(6)-dimethylallyladenosine(37) in tRNA + diphosphate</text>
        <dbReference type="Rhea" id="RHEA:26482"/>
        <dbReference type="Rhea" id="RHEA-COMP:10162"/>
        <dbReference type="Rhea" id="RHEA-COMP:10375"/>
        <dbReference type="ChEBI" id="CHEBI:33019"/>
        <dbReference type="ChEBI" id="CHEBI:57623"/>
        <dbReference type="ChEBI" id="CHEBI:74411"/>
        <dbReference type="ChEBI" id="CHEBI:74415"/>
        <dbReference type="EC" id="2.5.1.75"/>
    </reaction>
</comment>
<proteinExistence type="inferred from homology"/>
<evidence type="ECO:0000256" key="10">
    <source>
        <dbReference type="HAMAP-Rule" id="MF_00185"/>
    </source>
</evidence>
<dbReference type="Gene3D" id="1.10.20.140">
    <property type="match status" value="1"/>
</dbReference>
<comment type="caution">
    <text evidence="14">The sequence shown here is derived from an EMBL/GenBank/DDBJ whole genome shotgun (WGS) entry which is preliminary data.</text>
</comment>
<evidence type="ECO:0000256" key="6">
    <source>
        <dbReference type="ARBA" id="ARBA00022741"/>
    </source>
</evidence>
<evidence type="ECO:0000256" key="9">
    <source>
        <dbReference type="ARBA" id="ARBA00049563"/>
    </source>
</evidence>
<sequence>MGPTASGKTDLAVELVRRLPCSIISVDSALVYREMDIGTAKPGPELLAEAPHRLIDILDPAESYSAARFRSDALREMEAIRAGGGIPLLVGGTMLYFRALAAGLSDLPAADPAVRARLEAELAAEGLAALHARLARVDPEAARRIHPNDPQRIQRALEVWELTGRPLSALWAEHATAQPGVEAVPLALAPARRAVLHERIEQRFHAMLAAGFEAEVERLRRRGDLHPGLPSMRSVGYRQVWSYLEGRIGHGEMVERGIAATRQLAKRQITWLRGWPGVNWVDSLGSNPIEQVLKILNGSTI</sequence>
<evidence type="ECO:0000256" key="11">
    <source>
        <dbReference type="RuleBase" id="RU003783"/>
    </source>
</evidence>
<evidence type="ECO:0000256" key="2">
    <source>
        <dbReference type="ARBA" id="ARBA00003213"/>
    </source>
</evidence>
<evidence type="ECO:0000256" key="12">
    <source>
        <dbReference type="RuleBase" id="RU003784"/>
    </source>
</evidence>
<evidence type="ECO:0000256" key="13">
    <source>
        <dbReference type="RuleBase" id="RU003785"/>
    </source>
</evidence>
<evidence type="ECO:0000256" key="3">
    <source>
        <dbReference type="ARBA" id="ARBA00005842"/>
    </source>
</evidence>
<accession>A0A369C2N7</accession>
<feature type="binding site" evidence="10">
    <location>
        <begin position="2"/>
        <end position="9"/>
    </location>
    <ligand>
        <name>ATP</name>
        <dbReference type="ChEBI" id="CHEBI:30616"/>
    </ligand>
</feature>
<dbReference type="GO" id="GO:0006400">
    <property type="term" value="P:tRNA modification"/>
    <property type="evidence" value="ECO:0007669"/>
    <property type="project" value="TreeGrafter"/>
</dbReference>
<dbReference type="EMBL" id="QPJY01000011">
    <property type="protein sequence ID" value="RCX26144.1"/>
    <property type="molecule type" value="Genomic_DNA"/>
</dbReference>
<dbReference type="Pfam" id="PF01715">
    <property type="entry name" value="IPPT"/>
    <property type="match status" value="1"/>
</dbReference>
<comment type="subunit">
    <text evidence="10">Monomer.</text>
</comment>
<dbReference type="InterPro" id="IPR027417">
    <property type="entry name" value="P-loop_NTPase"/>
</dbReference>
<comment type="function">
    <text evidence="2 10 12">Catalyzes the transfer of a dimethylallyl group onto the adenine at position 37 in tRNAs that read codons beginning with uridine, leading to the formation of N6-(dimethylallyl)adenosine (i(6)A).</text>
</comment>
<dbReference type="InterPro" id="IPR039657">
    <property type="entry name" value="Dimethylallyltransferase"/>
</dbReference>
<protein>
    <recommendedName>
        <fullName evidence="10">tRNA dimethylallyltransferase</fullName>
        <ecNumber evidence="10">2.5.1.75</ecNumber>
    </recommendedName>
    <alternativeName>
        <fullName evidence="10">Dimethylallyl diphosphate:tRNA dimethylallyltransferase</fullName>
        <shortName evidence="10">DMAPP:tRNA dimethylallyltransferase</shortName>
        <shortName evidence="10">DMATase</shortName>
    </alternativeName>
    <alternativeName>
        <fullName evidence="10">Isopentenyl-diphosphate:tRNA isopentenyltransferase</fullName>
        <shortName evidence="10">IPP transferase</shortName>
        <shortName evidence="10">IPPT</shortName>
        <shortName evidence="10">IPTase</shortName>
    </alternativeName>
</protein>
<evidence type="ECO:0000313" key="14">
    <source>
        <dbReference type="EMBL" id="RCX26144.1"/>
    </source>
</evidence>
<dbReference type="OrthoDB" id="9776390at2"/>
<comment type="similarity">
    <text evidence="3 10 13">Belongs to the IPP transferase family.</text>
</comment>
<evidence type="ECO:0000256" key="8">
    <source>
        <dbReference type="ARBA" id="ARBA00022842"/>
    </source>
</evidence>
<dbReference type="HAMAP" id="MF_00185">
    <property type="entry name" value="IPP_trans"/>
    <property type="match status" value="1"/>
</dbReference>
<dbReference type="PANTHER" id="PTHR11088:SF60">
    <property type="entry name" value="TRNA DIMETHYLALLYLTRANSFERASE"/>
    <property type="match status" value="1"/>
</dbReference>
<keyword evidence="8 10" id="KW-0460">Magnesium</keyword>
<evidence type="ECO:0000256" key="1">
    <source>
        <dbReference type="ARBA" id="ARBA00001946"/>
    </source>
</evidence>
<keyword evidence="6 10" id="KW-0547">Nucleotide-binding</keyword>
<keyword evidence="15" id="KW-1185">Reference proteome</keyword>
<evidence type="ECO:0000256" key="4">
    <source>
        <dbReference type="ARBA" id="ARBA00022679"/>
    </source>
</evidence>
<comment type="cofactor">
    <cofactor evidence="1 10">
        <name>Mg(2+)</name>
        <dbReference type="ChEBI" id="CHEBI:18420"/>
    </cofactor>
</comment>
<feature type="region of interest" description="Interaction with substrate tRNA" evidence="10">
    <location>
        <begin position="27"/>
        <end position="30"/>
    </location>
</feature>
<feature type="site" description="Interaction with substrate tRNA" evidence="10">
    <location>
        <position position="115"/>
    </location>
</feature>
<keyword evidence="5 10" id="KW-0819">tRNA processing</keyword>
<name>A0A369C2N7_9GAMM</name>
<dbReference type="RefSeq" id="WP_114280895.1">
    <property type="nucleotide sequence ID" value="NZ_QPJY01000011.1"/>
</dbReference>
<dbReference type="GO" id="GO:0005524">
    <property type="term" value="F:ATP binding"/>
    <property type="evidence" value="ECO:0007669"/>
    <property type="project" value="UniProtKB-UniRule"/>
</dbReference>
<feature type="region of interest" description="Interaction with substrate tRNA" evidence="10">
    <location>
        <begin position="266"/>
        <end position="273"/>
    </location>
</feature>
<dbReference type="InterPro" id="IPR018022">
    <property type="entry name" value="IPT"/>
</dbReference>
<dbReference type="EC" id="2.5.1.75" evidence="10"/>
<keyword evidence="7 10" id="KW-0067">ATP-binding</keyword>